<keyword evidence="2" id="KW-0812">Transmembrane</keyword>
<dbReference type="AlphaFoldDB" id="A0A316UZI3"/>
<proteinExistence type="predicted"/>
<evidence type="ECO:0000313" key="5">
    <source>
        <dbReference type="Proteomes" id="UP000245884"/>
    </source>
</evidence>
<keyword evidence="3" id="KW-0732">Signal</keyword>
<reference evidence="4 5" key="1">
    <citation type="journal article" date="2018" name="Mol. Biol. Evol.">
        <title>Broad Genomic Sampling Reveals a Smut Pathogenic Ancestry of the Fungal Clade Ustilaginomycotina.</title>
        <authorList>
            <person name="Kijpornyongpan T."/>
            <person name="Mondo S.J."/>
            <person name="Barry K."/>
            <person name="Sandor L."/>
            <person name="Lee J."/>
            <person name="Lipzen A."/>
            <person name="Pangilinan J."/>
            <person name="LaButti K."/>
            <person name="Hainaut M."/>
            <person name="Henrissat B."/>
            <person name="Grigoriev I.V."/>
            <person name="Spatafora J.W."/>
            <person name="Aime M.C."/>
        </authorList>
    </citation>
    <scope>NUCLEOTIDE SEQUENCE [LARGE SCALE GENOMIC DNA]</scope>
    <source>
        <strain evidence="4 5">MCA 5214</strain>
    </source>
</reference>
<feature type="signal peptide" evidence="3">
    <location>
        <begin position="1"/>
        <end position="22"/>
    </location>
</feature>
<keyword evidence="2" id="KW-0472">Membrane</keyword>
<evidence type="ECO:0000313" key="4">
    <source>
        <dbReference type="EMBL" id="PWN30632.1"/>
    </source>
</evidence>
<dbReference type="STRING" id="1569628.A0A316UZI3"/>
<gene>
    <name evidence="4" type="ORF">BDZ90DRAFT_19170</name>
</gene>
<evidence type="ECO:0000256" key="3">
    <source>
        <dbReference type="SAM" id="SignalP"/>
    </source>
</evidence>
<evidence type="ECO:0000256" key="1">
    <source>
        <dbReference type="SAM" id="MobiDB-lite"/>
    </source>
</evidence>
<keyword evidence="2" id="KW-1133">Transmembrane helix</keyword>
<evidence type="ECO:0000256" key="2">
    <source>
        <dbReference type="SAM" id="Phobius"/>
    </source>
</evidence>
<dbReference type="OrthoDB" id="2564904at2759"/>
<keyword evidence="5" id="KW-1185">Reference proteome</keyword>
<sequence length="378" mass="38474">MLASTGLAALAVAGSFFSGASAQNVPKFQYGTPNANAPGVVGANSNGPTNPKQPSLNTPINQTSEARLASINAVDDWCTFGPREQQVIGDVEAETVAYCTKPRNNARVIPDGTVTSVHFIKTPLYVQVMANGDFTKINLVPGDYGGELDPHGATNKGNPVGGNVTSNISGKDVFYEEWMNYISYNQMCFRVCIAGTDQAPTSAVCQHTLDEMGCQFVMPGSYTDNVFETCDADVAYPPGLYPQGGGYTSTFQQYYSSVYTDPNGGLHTFVNGSPDQATPTAAYSLPASSSCSSASSISNGIASIQPTSSMSSSSMATSASGSGSSRGSSSTGAANAAASGSSSSSSGGSSGAASLAPNMVVGSFVAVVGGLVGAVVML</sequence>
<dbReference type="Proteomes" id="UP000245884">
    <property type="component" value="Unassembled WGS sequence"/>
</dbReference>
<dbReference type="EMBL" id="KZ819662">
    <property type="protein sequence ID" value="PWN30632.1"/>
    <property type="molecule type" value="Genomic_DNA"/>
</dbReference>
<accession>A0A316UZI3</accession>
<feature type="chain" id="PRO_5016326842" description="Macrofage activating glyco protein" evidence="3">
    <location>
        <begin position="23"/>
        <end position="378"/>
    </location>
</feature>
<evidence type="ECO:0008006" key="6">
    <source>
        <dbReference type="Google" id="ProtNLM"/>
    </source>
</evidence>
<organism evidence="4 5">
    <name type="scientific">Jaminaea rosea</name>
    <dbReference type="NCBI Taxonomy" id="1569628"/>
    <lineage>
        <taxon>Eukaryota</taxon>
        <taxon>Fungi</taxon>
        <taxon>Dikarya</taxon>
        <taxon>Basidiomycota</taxon>
        <taxon>Ustilaginomycotina</taxon>
        <taxon>Exobasidiomycetes</taxon>
        <taxon>Microstromatales</taxon>
        <taxon>Microstromatales incertae sedis</taxon>
        <taxon>Jaminaea</taxon>
    </lineage>
</organism>
<protein>
    <recommendedName>
        <fullName evidence="6">Macrofage activating glyco protein</fullName>
    </recommendedName>
</protein>
<name>A0A316UZI3_9BASI</name>
<dbReference type="RefSeq" id="XP_025365244.1">
    <property type="nucleotide sequence ID" value="XM_025503874.1"/>
</dbReference>
<feature type="transmembrane region" description="Helical" evidence="2">
    <location>
        <begin position="355"/>
        <end position="377"/>
    </location>
</feature>
<dbReference type="GeneID" id="37025697"/>
<feature type="region of interest" description="Disordered" evidence="1">
    <location>
        <begin position="306"/>
        <end position="349"/>
    </location>
</feature>